<sequence length="378" mass="42766">MTAAKKKAAKKPLARGKGAKRSESETRVPLGETALEQPEWRAFVGRWLEIAGCKVESAPHGDWEVELAPDLQKRWRRQRVRLVFDPARNTVPRGAWFTAPGSTAGRRILEAAMDRPMFTRRTALAQVPGAPATGIASVCKARGLTWGTPRLGPVRYERRVAFHAVITRWGGLPWQEQWVVLVGAGGEVLERDQAPQVPDVRPREGLYQMGEDLEPELRERWLLAARATLEELASEREREWEVSVGRLRDAELERLGAFFSARIEEEEERDRRRTSRDEHELEHGDATQLKLEWERRAAEVRQRWEMRTEVRLWGIEEWSWPVADLEQELKSGAMHVKLHSAVDVARGKPSLPGCPTCGTPAELLVRARGHVACANCAG</sequence>
<evidence type="ECO:0000313" key="3">
    <source>
        <dbReference type="Proteomes" id="UP000696931"/>
    </source>
</evidence>
<gene>
    <name evidence="2" type="ORF">HZA61_12990</name>
</gene>
<comment type="caution">
    <text evidence="2">The sequence shown here is derived from an EMBL/GenBank/DDBJ whole genome shotgun (WGS) entry which is preliminary data.</text>
</comment>
<accession>A0A933W3X1</accession>
<proteinExistence type="predicted"/>
<protein>
    <submittedName>
        <fullName evidence="2">Uncharacterized protein</fullName>
    </submittedName>
</protein>
<feature type="region of interest" description="Disordered" evidence="1">
    <location>
        <begin position="1"/>
        <end position="32"/>
    </location>
</feature>
<reference evidence="2" key="1">
    <citation type="submission" date="2020-07" db="EMBL/GenBank/DDBJ databases">
        <title>Huge and variable diversity of episymbiotic CPR bacteria and DPANN archaea in groundwater ecosystems.</title>
        <authorList>
            <person name="He C.Y."/>
            <person name="Keren R."/>
            <person name="Whittaker M."/>
            <person name="Farag I.F."/>
            <person name="Doudna J."/>
            <person name="Cate J.H.D."/>
            <person name="Banfield J.F."/>
        </authorList>
    </citation>
    <scope>NUCLEOTIDE SEQUENCE</scope>
    <source>
        <strain evidence="2">NC_groundwater_1813_Pr3_B-0.1um_71_17</strain>
    </source>
</reference>
<name>A0A933W3X1_UNCEI</name>
<evidence type="ECO:0000313" key="2">
    <source>
        <dbReference type="EMBL" id="MBI5170398.1"/>
    </source>
</evidence>
<dbReference type="AlphaFoldDB" id="A0A933W3X1"/>
<dbReference type="EMBL" id="JACRIW010000091">
    <property type="protein sequence ID" value="MBI5170398.1"/>
    <property type="molecule type" value="Genomic_DNA"/>
</dbReference>
<organism evidence="2 3">
    <name type="scientific">Eiseniibacteriota bacterium</name>
    <dbReference type="NCBI Taxonomy" id="2212470"/>
    <lineage>
        <taxon>Bacteria</taxon>
        <taxon>Candidatus Eiseniibacteriota</taxon>
    </lineage>
</organism>
<feature type="compositionally biased region" description="Basic residues" evidence="1">
    <location>
        <begin position="1"/>
        <end position="19"/>
    </location>
</feature>
<evidence type="ECO:0000256" key="1">
    <source>
        <dbReference type="SAM" id="MobiDB-lite"/>
    </source>
</evidence>
<dbReference type="Proteomes" id="UP000696931">
    <property type="component" value="Unassembled WGS sequence"/>
</dbReference>